<accession>A0A0R2C8I5</accession>
<evidence type="ECO:0008006" key="4">
    <source>
        <dbReference type="Google" id="ProtNLM"/>
    </source>
</evidence>
<evidence type="ECO:0000256" key="1">
    <source>
        <dbReference type="SAM" id="Phobius"/>
    </source>
</evidence>
<organism evidence="2 3">
    <name type="scientific">Lacticaseibacillus thailandensis DSM 22698 = JCM 13996</name>
    <dbReference type="NCBI Taxonomy" id="1423810"/>
    <lineage>
        <taxon>Bacteria</taxon>
        <taxon>Bacillati</taxon>
        <taxon>Bacillota</taxon>
        <taxon>Bacilli</taxon>
        <taxon>Lactobacillales</taxon>
        <taxon>Lactobacillaceae</taxon>
        <taxon>Lacticaseibacillus</taxon>
    </lineage>
</organism>
<feature type="transmembrane region" description="Helical" evidence="1">
    <location>
        <begin position="20"/>
        <end position="41"/>
    </location>
</feature>
<protein>
    <recommendedName>
        <fullName evidence="4">Integral membrane protein</fullName>
    </recommendedName>
</protein>
<keyword evidence="3" id="KW-1185">Reference proteome</keyword>
<feature type="transmembrane region" description="Helical" evidence="1">
    <location>
        <begin position="62"/>
        <end position="82"/>
    </location>
</feature>
<dbReference type="PATRIC" id="fig|1423810.4.peg.160"/>
<evidence type="ECO:0000313" key="2">
    <source>
        <dbReference type="EMBL" id="KRM87879.1"/>
    </source>
</evidence>
<proteinExistence type="predicted"/>
<dbReference type="Proteomes" id="UP000051789">
    <property type="component" value="Unassembled WGS sequence"/>
</dbReference>
<sequence length="110" mass="12123">MWPELFWLGPDPHHIPKERIVLLILMLLYAVILVLIAWYLLSHRHKPFLVFTEPSTQLAQTMGLAGYGLLVAAVLSLVAAFVNIVNLALVALVLGAAVMGLFGLSCTRFL</sequence>
<dbReference type="STRING" id="1423810.FD19_GL000156"/>
<keyword evidence="1" id="KW-0472">Membrane</keyword>
<keyword evidence="1" id="KW-0812">Transmembrane</keyword>
<feature type="transmembrane region" description="Helical" evidence="1">
    <location>
        <begin position="88"/>
        <end position="107"/>
    </location>
</feature>
<gene>
    <name evidence="2" type="ORF">FD19_GL000156</name>
</gene>
<dbReference type="AlphaFoldDB" id="A0A0R2C8I5"/>
<dbReference type="EMBL" id="AYZK01000001">
    <property type="protein sequence ID" value="KRM87879.1"/>
    <property type="molecule type" value="Genomic_DNA"/>
</dbReference>
<reference evidence="2 3" key="1">
    <citation type="journal article" date="2015" name="Genome Announc.">
        <title>Expanding the biotechnology potential of lactobacilli through comparative genomics of 213 strains and associated genera.</title>
        <authorList>
            <person name="Sun Z."/>
            <person name="Harris H.M."/>
            <person name="McCann A."/>
            <person name="Guo C."/>
            <person name="Argimon S."/>
            <person name="Zhang W."/>
            <person name="Yang X."/>
            <person name="Jeffery I.B."/>
            <person name="Cooney J.C."/>
            <person name="Kagawa T.F."/>
            <person name="Liu W."/>
            <person name="Song Y."/>
            <person name="Salvetti E."/>
            <person name="Wrobel A."/>
            <person name="Rasinkangas P."/>
            <person name="Parkhill J."/>
            <person name="Rea M.C."/>
            <person name="O'Sullivan O."/>
            <person name="Ritari J."/>
            <person name="Douillard F.P."/>
            <person name="Paul Ross R."/>
            <person name="Yang R."/>
            <person name="Briner A.E."/>
            <person name="Felis G.E."/>
            <person name="de Vos W.M."/>
            <person name="Barrangou R."/>
            <person name="Klaenhammer T.R."/>
            <person name="Caufield P.W."/>
            <person name="Cui Y."/>
            <person name="Zhang H."/>
            <person name="O'Toole P.W."/>
        </authorList>
    </citation>
    <scope>NUCLEOTIDE SEQUENCE [LARGE SCALE GENOMIC DNA]</scope>
    <source>
        <strain evidence="2 3">DSM 22698</strain>
    </source>
</reference>
<keyword evidence="1" id="KW-1133">Transmembrane helix</keyword>
<evidence type="ECO:0000313" key="3">
    <source>
        <dbReference type="Proteomes" id="UP000051789"/>
    </source>
</evidence>
<comment type="caution">
    <text evidence="2">The sequence shown here is derived from an EMBL/GenBank/DDBJ whole genome shotgun (WGS) entry which is preliminary data.</text>
</comment>
<name>A0A0R2C8I5_9LACO</name>